<dbReference type="AlphaFoldDB" id="A0A4Q2U777"/>
<evidence type="ECO:0000313" key="4">
    <source>
        <dbReference type="Proteomes" id="UP000290759"/>
    </source>
</evidence>
<comment type="caution">
    <text evidence="3">The sequence shown here is derived from an EMBL/GenBank/DDBJ whole genome shotgun (WGS) entry which is preliminary data.</text>
</comment>
<evidence type="ECO:0000256" key="1">
    <source>
        <dbReference type="SAM" id="MobiDB-lite"/>
    </source>
</evidence>
<evidence type="ECO:0008006" key="5">
    <source>
        <dbReference type="Google" id="ProtNLM"/>
    </source>
</evidence>
<reference evidence="3 4" key="1">
    <citation type="submission" date="2018-12" db="EMBL/GenBank/DDBJ databases">
        <authorList>
            <person name="Grouzdev D.S."/>
            <person name="Krutkina M.S."/>
        </authorList>
    </citation>
    <scope>NUCLEOTIDE SEQUENCE [LARGE SCALE GENOMIC DNA]</scope>
    <source>
        <strain evidence="3 4">RmlP026</strain>
    </source>
</reference>
<reference evidence="3 4" key="2">
    <citation type="submission" date="2019-02" db="EMBL/GenBank/DDBJ databases">
        <title>'Lichenibacterium ramalinii' gen. nov. sp. nov., 'Lichenibacterium minor' gen. nov. sp. nov.</title>
        <authorList>
            <person name="Pankratov T."/>
        </authorList>
    </citation>
    <scope>NUCLEOTIDE SEQUENCE [LARGE SCALE GENOMIC DNA]</scope>
    <source>
        <strain evidence="3 4">RmlP026</strain>
    </source>
</reference>
<dbReference type="Proteomes" id="UP000290759">
    <property type="component" value="Unassembled WGS sequence"/>
</dbReference>
<gene>
    <name evidence="3" type="ORF">D3273_16920</name>
</gene>
<feature type="signal peptide" evidence="2">
    <location>
        <begin position="1"/>
        <end position="20"/>
    </location>
</feature>
<dbReference type="EMBL" id="QYBB01000020">
    <property type="protein sequence ID" value="RYC30867.1"/>
    <property type="molecule type" value="Genomic_DNA"/>
</dbReference>
<proteinExistence type="predicted"/>
<sequence>MILKLAVISSCVVLAGCATAPESSAVATCTDLISSGGGVLKYCQTGNRIDATETGVDPRAEPPAAKTVDDLEVLQGLQKQIGLSPRLAASRRLVARACVVDGVDYLTVSVKDLKRILGTTATAEAPRAPASRRVDVAAPAASGPEPQT</sequence>
<organism evidence="3 4">
    <name type="scientific">Lichenibacterium minor</name>
    <dbReference type="NCBI Taxonomy" id="2316528"/>
    <lineage>
        <taxon>Bacteria</taxon>
        <taxon>Pseudomonadati</taxon>
        <taxon>Pseudomonadota</taxon>
        <taxon>Alphaproteobacteria</taxon>
        <taxon>Hyphomicrobiales</taxon>
        <taxon>Lichenihabitantaceae</taxon>
        <taxon>Lichenibacterium</taxon>
    </lineage>
</organism>
<name>A0A4Q2U777_9HYPH</name>
<feature type="region of interest" description="Disordered" evidence="1">
    <location>
        <begin position="123"/>
        <end position="148"/>
    </location>
</feature>
<feature type="chain" id="PRO_5020773147" description="Lipoprotein" evidence="2">
    <location>
        <begin position="21"/>
        <end position="148"/>
    </location>
</feature>
<dbReference type="PROSITE" id="PS51257">
    <property type="entry name" value="PROKAR_LIPOPROTEIN"/>
    <property type="match status" value="1"/>
</dbReference>
<accession>A0A4Q2U777</accession>
<keyword evidence="2" id="KW-0732">Signal</keyword>
<evidence type="ECO:0000256" key="2">
    <source>
        <dbReference type="SAM" id="SignalP"/>
    </source>
</evidence>
<evidence type="ECO:0000313" key="3">
    <source>
        <dbReference type="EMBL" id="RYC30867.1"/>
    </source>
</evidence>
<keyword evidence="4" id="KW-1185">Reference proteome</keyword>
<dbReference type="RefSeq" id="WP_129228066.1">
    <property type="nucleotide sequence ID" value="NZ_QYBB01000020.1"/>
</dbReference>
<protein>
    <recommendedName>
        <fullName evidence="5">Lipoprotein</fullName>
    </recommendedName>
</protein>